<dbReference type="EMBL" id="JAVREL010000005">
    <property type="protein sequence ID" value="MDT0343275.1"/>
    <property type="molecule type" value="Genomic_DNA"/>
</dbReference>
<keyword evidence="3" id="KW-1185">Reference proteome</keyword>
<dbReference type="Pfam" id="PF19493">
    <property type="entry name" value="Trypco1"/>
    <property type="match status" value="1"/>
</dbReference>
<protein>
    <submittedName>
        <fullName evidence="2">CU044_2847 family protein</fullName>
    </submittedName>
</protein>
<name>A0ABU2MP42_9ACTN</name>
<proteinExistence type="predicted"/>
<comment type="caution">
    <text evidence="2">The sequence shown here is derived from an EMBL/GenBank/DDBJ whole genome shotgun (WGS) entry which is preliminary data.</text>
</comment>
<evidence type="ECO:0000313" key="3">
    <source>
        <dbReference type="Proteomes" id="UP001183246"/>
    </source>
</evidence>
<feature type="domain" description="Trypsin-co-occurring" evidence="1">
    <location>
        <begin position="7"/>
        <end position="101"/>
    </location>
</feature>
<accession>A0ABU2MP42</accession>
<dbReference type="InterPro" id="IPR045794">
    <property type="entry name" value="Trypco1"/>
</dbReference>
<dbReference type="RefSeq" id="WP_311704406.1">
    <property type="nucleotide sequence ID" value="NZ_JAVREL010000005.1"/>
</dbReference>
<sequence length="111" mass="11647">MRNLARVPLDGGGAILFEADPDLTGPVKAGRVGEAVRDLPHTLRGALAPVRDTARTVLEQLREAGPDEVEVEFGVDLSAEAGVVVTKSQAAVHLKVRVLWRSGEPTTGDAG</sequence>
<reference evidence="3" key="1">
    <citation type="submission" date="2023-07" db="EMBL/GenBank/DDBJ databases">
        <title>30 novel species of actinomycetes from the DSMZ collection.</title>
        <authorList>
            <person name="Nouioui I."/>
        </authorList>
    </citation>
    <scope>NUCLEOTIDE SEQUENCE [LARGE SCALE GENOMIC DNA]</scope>
    <source>
        <strain evidence="3">DSM 44938</strain>
    </source>
</reference>
<gene>
    <name evidence="2" type="ORF">RM590_11705</name>
</gene>
<organism evidence="2 3">
    <name type="scientific">Streptomyces litchfieldiae</name>
    <dbReference type="NCBI Taxonomy" id="3075543"/>
    <lineage>
        <taxon>Bacteria</taxon>
        <taxon>Bacillati</taxon>
        <taxon>Actinomycetota</taxon>
        <taxon>Actinomycetes</taxon>
        <taxon>Kitasatosporales</taxon>
        <taxon>Streptomycetaceae</taxon>
        <taxon>Streptomyces</taxon>
    </lineage>
</organism>
<dbReference type="Proteomes" id="UP001183246">
    <property type="component" value="Unassembled WGS sequence"/>
</dbReference>
<dbReference type="NCBIfam" id="NF041216">
    <property type="entry name" value="CU044_2847_fam"/>
    <property type="match status" value="1"/>
</dbReference>
<evidence type="ECO:0000259" key="1">
    <source>
        <dbReference type="Pfam" id="PF19493"/>
    </source>
</evidence>
<evidence type="ECO:0000313" key="2">
    <source>
        <dbReference type="EMBL" id="MDT0343275.1"/>
    </source>
</evidence>